<reference evidence="3 4" key="1">
    <citation type="submission" date="2016-11" db="EMBL/GenBank/DDBJ databases">
        <authorList>
            <person name="Jaros S."/>
            <person name="Januszkiewicz K."/>
            <person name="Wedrychowicz H."/>
        </authorList>
    </citation>
    <scope>NUCLEOTIDE SEQUENCE [LARGE SCALE GENOMIC DNA]</scope>
    <source>
        <strain evidence="3 4">DSM 22153</strain>
    </source>
</reference>
<comment type="similarity">
    <text evidence="1 2">Belongs to the UPF0235 family.</text>
</comment>
<dbReference type="PANTHER" id="PTHR13420:SF7">
    <property type="entry name" value="UPF0235 PROTEIN C15ORF40"/>
    <property type="match status" value="1"/>
</dbReference>
<dbReference type="SMART" id="SM01152">
    <property type="entry name" value="DUF167"/>
    <property type="match status" value="1"/>
</dbReference>
<keyword evidence="4" id="KW-1185">Reference proteome</keyword>
<dbReference type="EMBL" id="FRBW01000004">
    <property type="protein sequence ID" value="SHM98435.1"/>
    <property type="molecule type" value="Genomic_DNA"/>
</dbReference>
<dbReference type="NCBIfam" id="TIGR00251">
    <property type="entry name" value="DUF167 family protein"/>
    <property type="match status" value="1"/>
</dbReference>
<proteinExistence type="inferred from homology"/>
<accession>A0A1M7N4T0</accession>
<dbReference type="SUPFAM" id="SSF69786">
    <property type="entry name" value="YggU-like"/>
    <property type="match status" value="1"/>
</dbReference>
<name>A0A1M7N4T0_9HYPH</name>
<dbReference type="Gene3D" id="3.30.1200.10">
    <property type="entry name" value="YggU-like"/>
    <property type="match status" value="1"/>
</dbReference>
<gene>
    <name evidence="3" type="ORF">SAMN05444272_3700</name>
</gene>
<dbReference type="PANTHER" id="PTHR13420">
    <property type="entry name" value="UPF0235 PROTEIN C15ORF40"/>
    <property type="match status" value="1"/>
</dbReference>
<evidence type="ECO:0000313" key="4">
    <source>
        <dbReference type="Proteomes" id="UP000186002"/>
    </source>
</evidence>
<evidence type="ECO:0000256" key="2">
    <source>
        <dbReference type="HAMAP-Rule" id="MF_00634"/>
    </source>
</evidence>
<dbReference type="STRING" id="735517.SAMN05444272_3700"/>
<dbReference type="Pfam" id="PF02594">
    <property type="entry name" value="DUF167"/>
    <property type="match status" value="1"/>
</dbReference>
<dbReference type="Proteomes" id="UP000186002">
    <property type="component" value="Unassembled WGS sequence"/>
</dbReference>
<sequence>MSGAAKPWRLSGDDILIDVRLTPKAAKDGVDGLEILSDGRPVLKARVRAVPEKGAANKALTQLMAKTLGLPKSAVALDSGSTSRLKTLRIANPDADTQAQLDALCAEPSS</sequence>
<evidence type="ECO:0000313" key="3">
    <source>
        <dbReference type="EMBL" id="SHM98435.1"/>
    </source>
</evidence>
<dbReference type="GO" id="GO:0005737">
    <property type="term" value="C:cytoplasm"/>
    <property type="evidence" value="ECO:0007669"/>
    <property type="project" value="TreeGrafter"/>
</dbReference>
<dbReference type="RefSeq" id="WP_073014776.1">
    <property type="nucleotide sequence ID" value="NZ_FRBW01000004.1"/>
</dbReference>
<dbReference type="AlphaFoldDB" id="A0A1M7N4T0"/>
<dbReference type="InterPro" id="IPR036591">
    <property type="entry name" value="YggU-like_sf"/>
</dbReference>
<organism evidence="3 4">
    <name type="scientific">Roseibium suaedae</name>
    <dbReference type="NCBI Taxonomy" id="735517"/>
    <lineage>
        <taxon>Bacteria</taxon>
        <taxon>Pseudomonadati</taxon>
        <taxon>Pseudomonadota</taxon>
        <taxon>Alphaproteobacteria</taxon>
        <taxon>Hyphomicrobiales</taxon>
        <taxon>Stappiaceae</taxon>
        <taxon>Roseibium</taxon>
    </lineage>
</organism>
<protein>
    <recommendedName>
        <fullName evidence="2">UPF0235 protein SAMN05444272_3700</fullName>
    </recommendedName>
</protein>
<dbReference type="InterPro" id="IPR003746">
    <property type="entry name" value="DUF167"/>
</dbReference>
<dbReference type="HAMAP" id="MF_00634">
    <property type="entry name" value="UPF0235"/>
    <property type="match status" value="1"/>
</dbReference>
<dbReference type="NCBIfam" id="NF002348">
    <property type="entry name" value="PRK01310.1"/>
    <property type="match status" value="1"/>
</dbReference>
<dbReference type="OrthoDB" id="3176309at2"/>
<evidence type="ECO:0000256" key="1">
    <source>
        <dbReference type="ARBA" id="ARBA00010364"/>
    </source>
</evidence>